<comment type="caution">
    <text evidence="2">The sequence shown here is derived from an EMBL/GenBank/DDBJ whole genome shotgun (WGS) entry which is preliminary data.</text>
</comment>
<dbReference type="Proteomes" id="UP001352223">
    <property type="component" value="Unassembled WGS sequence"/>
</dbReference>
<gene>
    <name evidence="2" type="ORF">OKJ48_01485</name>
</gene>
<keyword evidence="2" id="KW-0413">Isomerase</keyword>
<evidence type="ECO:0000313" key="3">
    <source>
        <dbReference type="Proteomes" id="UP001352223"/>
    </source>
</evidence>
<sequence length="282" mass="29792">MTRPLDTLPWPLAYTVSSDDCRTPMPLGFDAPLAEAARHLAELGYDGVEIQVRDVGAADAERLRAAVAPTGLRITALGTGPVTAQDGLSLTDPAPDVRRHALDRLLGAVRLAAALGVPVTLGQSRGTFLPGLAEPQRHWAEQAVRQLAAEADALGTRLLIEPQTRTNTSLWHTPDETLAFTATLDAPTGLALDTHHLESEGLDPVTAVTEYLPATGCVQLASDTGRGPLTVGDLRLPPLLRALREGGFTGWLTCEHVQEGDSARAAARSWTALRDAATTGLS</sequence>
<dbReference type="Pfam" id="PF01261">
    <property type="entry name" value="AP_endonuc_2"/>
    <property type="match status" value="1"/>
</dbReference>
<dbReference type="EMBL" id="JAOZYB010000001">
    <property type="protein sequence ID" value="MEB3958934.1"/>
    <property type="molecule type" value="Genomic_DNA"/>
</dbReference>
<dbReference type="PANTHER" id="PTHR12110:SF41">
    <property type="entry name" value="INOSOSE DEHYDRATASE"/>
    <property type="match status" value="1"/>
</dbReference>
<evidence type="ECO:0000313" key="2">
    <source>
        <dbReference type="EMBL" id="MEB3958934.1"/>
    </source>
</evidence>
<dbReference type="InterPro" id="IPR013022">
    <property type="entry name" value="Xyl_isomerase-like_TIM-brl"/>
</dbReference>
<dbReference type="SUPFAM" id="SSF51658">
    <property type="entry name" value="Xylose isomerase-like"/>
    <property type="match status" value="1"/>
</dbReference>
<keyword evidence="3" id="KW-1185">Reference proteome</keyword>
<evidence type="ECO:0000259" key="1">
    <source>
        <dbReference type="Pfam" id="PF01261"/>
    </source>
</evidence>
<dbReference type="RefSeq" id="WP_324765911.1">
    <property type="nucleotide sequence ID" value="NZ_BAAATS010000022.1"/>
</dbReference>
<dbReference type="Gene3D" id="3.20.20.150">
    <property type="entry name" value="Divalent-metal-dependent TIM barrel enzymes"/>
    <property type="match status" value="1"/>
</dbReference>
<dbReference type="PANTHER" id="PTHR12110">
    <property type="entry name" value="HYDROXYPYRUVATE ISOMERASE"/>
    <property type="match status" value="1"/>
</dbReference>
<proteinExistence type="predicted"/>
<dbReference type="InterPro" id="IPR036237">
    <property type="entry name" value="Xyl_isomerase-like_sf"/>
</dbReference>
<dbReference type="GO" id="GO:0016853">
    <property type="term" value="F:isomerase activity"/>
    <property type="evidence" value="ECO:0007669"/>
    <property type="project" value="UniProtKB-KW"/>
</dbReference>
<feature type="domain" description="Xylose isomerase-like TIM barrel" evidence="1">
    <location>
        <begin position="39"/>
        <end position="269"/>
    </location>
</feature>
<name>A0ABU6C2J9_9ACTN</name>
<organism evidence="2 3">
    <name type="scientific">Streptomyces kunmingensis</name>
    <dbReference type="NCBI Taxonomy" id="68225"/>
    <lineage>
        <taxon>Bacteria</taxon>
        <taxon>Bacillati</taxon>
        <taxon>Actinomycetota</taxon>
        <taxon>Actinomycetes</taxon>
        <taxon>Kitasatosporales</taxon>
        <taxon>Streptomycetaceae</taxon>
        <taxon>Streptomyces</taxon>
    </lineage>
</organism>
<dbReference type="InterPro" id="IPR050312">
    <property type="entry name" value="IolE/XylAMocC-like"/>
</dbReference>
<accession>A0ABU6C2J9</accession>
<protein>
    <submittedName>
        <fullName evidence="2">Sugar phosphate isomerase/epimerase</fullName>
    </submittedName>
</protein>
<reference evidence="2 3" key="1">
    <citation type="submission" date="2022-10" db="EMBL/GenBank/DDBJ databases">
        <authorList>
            <person name="Xie J."/>
            <person name="Shen N."/>
        </authorList>
    </citation>
    <scope>NUCLEOTIDE SEQUENCE [LARGE SCALE GENOMIC DNA]</scope>
    <source>
        <strain evidence="2 3">DSM 41681</strain>
    </source>
</reference>